<evidence type="ECO:0000256" key="5">
    <source>
        <dbReference type="ARBA" id="ARBA00018097"/>
    </source>
</evidence>
<dbReference type="GO" id="GO:0003993">
    <property type="term" value="F:acid phosphatase activity"/>
    <property type="evidence" value="ECO:0007669"/>
    <property type="project" value="TreeGrafter"/>
</dbReference>
<dbReference type="GO" id="GO:0052745">
    <property type="term" value="F:inositol phosphate phosphatase activity"/>
    <property type="evidence" value="ECO:0007669"/>
    <property type="project" value="TreeGrafter"/>
</dbReference>
<evidence type="ECO:0000256" key="3">
    <source>
        <dbReference type="ARBA" id="ARBA00012976"/>
    </source>
</evidence>
<evidence type="ECO:0000256" key="18">
    <source>
        <dbReference type="SAM" id="SignalP"/>
    </source>
</evidence>
<evidence type="ECO:0000256" key="12">
    <source>
        <dbReference type="ARBA" id="ARBA00043668"/>
    </source>
</evidence>
<organism evidence="19">
    <name type="scientific">Clastoptera arizonana</name>
    <name type="common">Arizona spittle bug</name>
    <dbReference type="NCBI Taxonomy" id="38151"/>
    <lineage>
        <taxon>Eukaryota</taxon>
        <taxon>Metazoa</taxon>
        <taxon>Ecdysozoa</taxon>
        <taxon>Arthropoda</taxon>
        <taxon>Hexapoda</taxon>
        <taxon>Insecta</taxon>
        <taxon>Pterygota</taxon>
        <taxon>Neoptera</taxon>
        <taxon>Paraneoptera</taxon>
        <taxon>Hemiptera</taxon>
        <taxon>Auchenorrhyncha</taxon>
        <taxon>Cercopoidea</taxon>
        <taxon>Clastopteridae</taxon>
        <taxon>Clastoptera</taxon>
    </lineage>
</organism>
<gene>
    <name evidence="19" type="ORF">g.18057</name>
</gene>
<evidence type="ECO:0000256" key="7">
    <source>
        <dbReference type="ARBA" id="ARBA00022729"/>
    </source>
</evidence>
<dbReference type="InterPro" id="IPR029033">
    <property type="entry name" value="His_PPase_superfam"/>
</dbReference>
<feature type="chain" id="PRO_5008582106" description="Multiple inositol polyphosphate phosphatase 1" evidence="18">
    <location>
        <begin position="17"/>
        <end position="473"/>
    </location>
</feature>
<dbReference type="EC" id="3.1.3.62" evidence="4"/>
<dbReference type="GO" id="GO:0005886">
    <property type="term" value="C:plasma membrane"/>
    <property type="evidence" value="ECO:0007669"/>
    <property type="project" value="UniProtKB-SubCell"/>
</dbReference>
<evidence type="ECO:0000256" key="11">
    <source>
        <dbReference type="ARBA" id="ARBA00031642"/>
    </source>
</evidence>
<reference evidence="19" key="1">
    <citation type="submission" date="2015-12" db="EMBL/GenBank/DDBJ databases">
        <title>De novo transcriptome assembly of four potential Pierce s Disease insect vectors from Arizona vineyards.</title>
        <authorList>
            <person name="Tassone E.E."/>
        </authorList>
    </citation>
    <scope>NUCLEOTIDE SEQUENCE</scope>
</reference>
<dbReference type="Pfam" id="PF00328">
    <property type="entry name" value="His_Phos_2"/>
    <property type="match status" value="1"/>
</dbReference>
<keyword evidence="8" id="KW-0378">Hydrolase</keyword>
<proteinExistence type="inferred from homology"/>
<evidence type="ECO:0000256" key="17">
    <source>
        <dbReference type="SAM" id="Phobius"/>
    </source>
</evidence>
<dbReference type="SUPFAM" id="SSF53254">
    <property type="entry name" value="Phosphoglycerate mutase-like"/>
    <property type="match status" value="1"/>
</dbReference>
<evidence type="ECO:0000256" key="2">
    <source>
        <dbReference type="ARBA" id="ARBA00008422"/>
    </source>
</evidence>
<feature type="signal peptide" evidence="18">
    <location>
        <begin position="1"/>
        <end position="16"/>
    </location>
</feature>
<evidence type="ECO:0000256" key="8">
    <source>
        <dbReference type="ARBA" id="ARBA00022801"/>
    </source>
</evidence>
<dbReference type="PANTHER" id="PTHR20963:SF8">
    <property type="entry name" value="MULTIPLE INOSITOL POLYPHOSPHATE PHOSPHATASE 1"/>
    <property type="match status" value="1"/>
</dbReference>
<comment type="catalytic activity">
    <reaction evidence="12">
        <text>1D-myo-inositol 1,2,5,6-tetrakisphosphate + H2O = 1D-myo-inositol 1,2,6-trisphosphate + phosphate</text>
        <dbReference type="Rhea" id="RHEA:77119"/>
        <dbReference type="ChEBI" id="CHEBI:15377"/>
        <dbReference type="ChEBI" id="CHEBI:43474"/>
        <dbReference type="ChEBI" id="CHEBI:195535"/>
        <dbReference type="ChEBI" id="CHEBI:195537"/>
        <dbReference type="EC" id="3.1.3.62"/>
    </reaction>
    <physiologicalReaction direction="left-to-right" evidence="12">
        <dbReference type="Rhea" id="RHEA:77120"/>
    </physiologicalReaction>
</comment>
<feature type="transmembrane region" description="Helical" evidence="17">
    <location>
        <begin position="455"/>
        <end position="472"/>
    </location>
</feature>
<name>A0A1B6EC57_9HEMI</name>
<evidence type="ECO:0000256" key="4">
    <source>
        <dbReference type="ARBA" id="ARBA00013040"/>
    </source>
</evidence>
<evidence type="ECO:0000256" key="15">
    <source>
        <dbReference type="ARBA" id="ARBA00043832"/>
    </source>
</evidence>
<evidence type="ECO:0000256" key="13">
    <source>
        <dbReference type="ARBA" id="ARBA00043671"/>
    </source>
</evidence>
<comment type="catalytic activity">
    <reaction evidence="15">
        <text>(2R)-2,3-bisphosphoglycerate + H2O = (2R)-2-phosphoglycerate + phosphate</text>
        <dbReference type="Rhea" id="RHEA:27381"/>
        <dbReference type="ChEBI" id="CHEBI:15377"/>
        <dbReference type="ChEBI" id="CHEBI:43474"/>
        <dbReference type="ChEBI" id="CHEBI:58248"/>
        <dbReference type="ChEBI" id="CHEBI:58289"/>
        <dbReference type="EC" id="3.1.3.80"/>
    </reaction>
    <physiologicalReaction direction="left-to-right" evidence="15">
        <dbReference type="Rhea" id="RHEA:27382"/>
    </physiologicalReaction>
</comment>
<keyword evidence="6" id="KW-1003">Cell membrane</keyword>
<dbReference type="EMBL" id="GEDC01001805">
    <property type="protein sequence ID" value="JAS35493.1"/>
    <property type="molecule type" value="Transcribed_RNA"/>
</dbReference>
<protein>
    <recommendedName>
        <fullName evidence="5">Multiple inositol polyphosphate phosphatase 1</fullName>
        <ecNumber evidence="4">3.1.3.62</ecNumber>
        <ecNumber evidence="3">3.1.3.80</ecNumber>
    </recommendedName>
    <alternativeName>
        <fullName evidence="11">2,3-bisphosphoglycerate 3-phosphatase</fullName>
    </alternativeName>
</protein>
<keyword evidence="10" id="KW-0325">Glycoprotein</keyword>
<keyword evidence="9 17" id="KW-0472">Membrane</keyword>
<dbReference type="InterPro" id="IPR000560">
    <property type="entry name" value="His_Pase_clade-2"/>
</dbReference>
<feature type="disulfide bond" evidence="16">
    <location>
        <begin position="259"/>
        <end position="276"/>
    </location>
</feature>
<keyword evidence="17" id="KW-1133">Transmembrane helix</keyword>
<evidence type="ECO:0000256" key="9">
    <source>
        <dbReference type="ARBA" id="ARBA00023136"/>
    </source>
</evidence>
<dbReference type="PIRSF" id="PIRSF000894">
    <property type="entry name" value="Acid_phosphatase"/>
    <property type="match status" value="1"/>
</dbReference>
<sequence>MFKLLLIYLLWNKCAAAFSNEVGDCYANNSNPYLLFGTKTAYTRVYSSPPEKILPEGWAPFLLWGVVRHGTRNPFVSELSSLRQLRRLRDQILQNEEFYRSNVELCPEDLENLKSWTITLHHNDTGLLTAQGYKEMYTLGERVRQRFSQIFKKEYVADKFLIQSTNSLRSRSSAEAFVKGAFQVNNTKNMTSINDGLLKAYRNCTFWKLLYKTDRKFRHEYSHLMHMKVMKELSQNISKRLGFFFSLESSDVWTMYLMCRYDRAFNQSVHYVSPWCGVFTIDQLKILEFKEDLYYYYKHGFGLPINLKLGCPLLRDLILKFNGAVNDTRQSVSTVYFTTHGMFERLLSRLGFFNDTQPLKSTNITDERRLWRTSRIPFGANLFAVLYRSTMDTSQGYRVVFYLNEEILPVDGCEEGFCLWDDIKNRFYNITNIETCNLNDCYIGSAVSISKQTTFYIYCMLFATIIFVFFNAT</sequence>
<dbReference type="InterPro" id="IPR016274">
    <property type="entry name" value="Histidine_acid_Pase_euk"/>
</dbReference>
<evidence type="ECO:0000256" key="16">
    <source>
        <dbReference type="PIRSR" id="PIRSR000894-2"/>
    </source>
</evidence>
<evidence type="ECO:0000256" key="14">
    <source>
        <dbReference type="ARBA" id="ARBA00043691"/>
    </source>
</evidence>
<evidence type="ECO:0000313" key="19">
    <source>
        <dbReference type="EMBL" id="JAS35493.1"/>
    </source>
</evidence>
<keyword evidence="17" id="KW-0812">Transmembrane</keyword>
<comment type="similarity">
    <text evidence="2">Belongs to the histidine acid phosphatase family. MINPP1 subfamily.</text>
</comment>
<evidence type="ECO:0000256" key="10">
    <source>
        <dbReference type="ARBA" id="ARBA00023180"/>
    </source>
</evidence>
<comment type="subcellular location">
    <subcellularLocation>
        <location evidence="1">Cell membrane</location>
    </subcellularLocation>
</comment>
<dbReference type="AlphaFoldDB" id="A0A1B6EC57"/>
<dbReference type="EC" id="3.1.3.80" evidence="3"/>
<evidence type="ECO:0000256" key="1">
    <source>
        <dbReference type="ARBA" id="ARBA00004236"/>
    </source>
</evidence>
<comment type="catalytic activity">
    <reaction evidence="14">
        <text>1D-myo-inositol hexakisphosphate + H2O = 1D-myo-inositol 1,2,4,5,6-pentakisphosphate + phosphate</text>
        <dbReference type="Rhea" id="RHEA:16989"/>
        <dbReference type="ChEBI" id="CHEBI:15377"/>
        <dbReference type="ChEBI" id="CHEBI:43474"/>
        <dbReference type="ChEBI" id="CHEBI:57798"/>
        <dbReference type="ChEBI" id="CHEBI:58130"/>
        <dbReference type="EC" id="3.1.3.62"/>
    </reaction>
    <physiologicalReaction direction="left-to-right" evidence="14">
        <dbReference type="Rhea" id="RHEA:16990"/>
    </physiologicalReaction>
</comment>
<keyword evidence="16" id="KW-1015">Disulfide bond</keyword>
<dbReference type="Gene3D" id="3.40.50.1240">
    <property type="entry name" value="Phosphoglycerate mutase-like"/>
    <property type="match status" value="1"/>
</dbReference>
<evidence type="ECO:0000256" key="6">
    <source>
        <dbReference type="ARBA" id="ARBA00022475"/>
    </source>
</evidence>
<dbReference type="PANTHER" id="PTHR20963">
    <property type="entry name" value="MULTIPLE INOSITOL POLYPHOSPHATE PHOSPHATASE-RELATED"/>
    <property type="match status" value="1"/>
</dbReference>
<keyword evidence="7 18" id="KW-0732">Signal</keyword>
<dbReference type="GO" id="GO:0034417">
    <property type="term" value="F:bisphosphoglycerate 3-phosphatase activity"/>
    <property type="evidence" value="ECO:0007669"/>
    <property type="project" value="UniProtKB-EC"/>
</dbReference>
<comment type="catalytic activity">
    <reaction evidence="13">
        <text>1D-myo-inositol 1,2,4,5,6-pentakisphosphate + H2O = 1D-myo-inositol 1,2,5,6-tetrakisphosphate + phosphate</text>
        <dbReference type="Rhea" id="RHEA:77115"/>
        <dbReference type="ChEBI" id="CHEBI:15377"/>
        <dbReference type="ChEBI" id="CHEBI:43474"/>
        <dbReference type="ChEBI" id="CHEBI:57798"/>
        <dbReference type="ChEBI" id="CHEBI:195535"/>
        <dbReference type="EC" id="3.1.3.62"/>
    </reaction>
    <physiologicalReaction direction="left-to-right" evidence="13">
        <dbReference type="Rhea" id="RHEA:77116"/>
    </physiologicalReaction>
</comment>
<accession>A0A1B6EC57</accession>
<dbReference type="CDD" id="cd07061">
    <property type="entry name" value="HP_HAP_like"/>
    <property type="match status" value="1"/>
</dbReference>